<comment type="caution">
    <text evidence="12">The sequence shown here is derived from an EMBL/GenBank/DDBJ whole genome shotgun (WGS) entry which is preliminary data.</text>
</comment>
<name>A0A7W5ZJZ9_9BACT</name>
<keyword evidence="5 11" id="KW-0547">Nucleotide-binding</keyword>
<dbReference type="PANTHER" id="PTHR30042:SF2">
    <property type="entry name" value="POTASSIUM-TRANSPORTING ATPASE KDPC SUBUNIT"/>
    <property type="match status" value="1"/>
</dbReference>
<evidence type="ECO:0000256" key="9">
    <source>
        <dbReference type="ARBA" id="ARBA00023065"/>
    </source>
</evidence>
<keyword evidence="4 11" id="KW-0812">Transmembrane</keyword>
<evidence type="ECO:0000256" key="2">
    <source>
        <dbReference type="ARBA" id="ARBA00022475"/>
    </source>
</evidence>
<dbReference type="Proteomes" id="UP000541352">
    <property type="component" value="Unassembled WGS sequence"/>
</dbReference>
<dbReference type="NCBIfam" id="NF010606">
    <property type="entry name" value="PRK14002.1"/>
    <property type="match status" value="1"/>
</dbReference>
<feature type="transmembrane region" description="Helical" evidence="11">
    <location>
        <begin position="6"/>
        <end position="34"/>
    </location>
</feature>
<keyword evidence="6 11" id="KW-0067">ATP-binding</keyword>
<dbReference type="InterPro" id="IPR003820">
    <property type="entry name" value="KdpC"/>
</dbReference>
<comment type="subcellular location">
    <subcellularLocation>
        <location evidence="11">Cell membrane</location>
        <topology evidence="11">Single-pass membrane protein</topology>
    </subcellularLocation>
</comment>
<dbReference type="PANTHER" id="PTHR30042">
    <property type="entry name" value="POTASSIUM-TRANSPORTING ATPASE C CHAIN"/>
    <property type="match status" value="1"/>
</dbReference>
<keyword evidence="13" id="KW-1185">Reference proteome</keyword>
<proteinExistence type="inferred from homology"/>
<dbReference type="EMBL" id="JACIBY010000002">
    <property type="protein sequence ID" value="MBB3837282.1"/>
    <property type="molecule type" value="Genomic_DNA"/>
</dbReference>
<evidence type="ECO:0000256" key="10">
    <source>
        <dbReference type="ARBA" id="ARBA00023136"/>
    </source>
</evidence>
<dbReference type="PIRSF" id="PIRSF001296">
    <property type="entry name" value="K_ATPase_KdpC"/>
    <property type="match status" value="1"/>
</dbReference>
<comment type="similarity">
    <text evidence="11">Belongs to the KdpC family.</text>
</comment>
<comment type="subunit">
    <text evidence="11">The system is composed of three essential subunits: KdpA, KdpB and KdpC.</text>
</comment>
<dbReference type="NCBIfam" id="TIGR00681">
    <property type="entry name" value="kdpC"/>
    <property type="match status" value="1"/>
</dbReference>
<protein>
    <recommendedName>
        <fullName evidence="11">Potassium-transporting ATPase KdpC subunit</fullName>
    </recommendedName>
    <alternativeName>
        <fullName evidence="11">ATP phosphohydrolase [potassium-transporting] C chain</fullName>
    </alternativeName>
    <alternativeName>
        <fullName evidence="11">Potassium-binding and translocating subunit C</fullName>
    </alternativeName>
    <alternativeName>
        <fullName evidence="11">Potassium-translocating ATPase C chain</fullName>
    </alternativeName>
</protein>
<dbReference type="GO" id="GO:0005524">
    <property type="term" value="F:ATP binding"/>
    <property type="evidence" value="ECO:0007669"/>
    <property type="project" value="UniProtKB-UniRule"/>
</dbReference>
<evidence type="ECO:0000256" key="4">
    <source>
        <dbReference type="ARBA" id="ARBA00022692"/>
    </source>
</evidence>
<evidence type="ECO:0000256" key="11">
    <source>
        <dbReference type="HAMAP-Rule" id="MF_00276"/>
    </source>
</evidence>
<keyword evidence="7 11" id="KW-0630">Potassium</keyword>
<evidence type="ECO:0000256" key="5">
    <source>
        <dbReference type="ARBA" id="ARBA00022741"/>
    </source>
</evidence>
<evidence type="ECO:0000256" key="3">
    <source>
        <dbReference type="ARBA" id="ARBA00022538"/>
    </source>
</evidence>
<keyword evidence="3 11" id="KW-0633">Potassium transport</keyword>
<dbReference type="RefSeq" id="WP_183972023.1">
    <property type="nucleotide sequence ID" value="NZ_JACIBY010000002.1"/>
</dbReference>
<keyword evidence="8 11" id="KW-1133">Transmembrane helix</keyword>
<dbReference type="NCBIfam" id="NF001454">
    <property type="entry name" value="PRK00315.1"/>
    <property type="match status" value="1"/>
</dbReference>
<sequence>MKTHFFSAVIMTLTTFVLLVVIYPLLVWGAALVAPAQGRGETISANGRVVGFAKVGQKFTHDAYFWSRPSAVEYNAAGSGGSNKGPSNPEYLAQVQARIDTFLVHNPAVKKANIPAELVTASGSGLDPHLSPQAAYIQVPRIANIRHLSETQVKDLVQTHTESPWLGLFGPDKVNILALNIALDQLK</sequence>
<accession>A0A7W5ZJZ9</accession>
<organism evidence="12 13">
    <name type="scientific">Runella defluvii</name>
    <dbReference type="NCBI Taxonomy" id="370973"/>
    <lineage>
        <taxon>Bacteria</taxon>
        <taxon>Pseudomonadati</taxon>
        <taxon>Bacteroidota</taxon>
        <taxon>Cytophagia</taxon>
        <taxon>Cytophagales</taxon>
        <taxon>Spirosomataceae</taxon>
        <taxon>Runella</taxon>
    </lineage>
</organism>
<reference evidence="12 13" key="1">
    <citation type="submission" date="2020-08" db="EMBL/GenBank/DDBJ databases">
        <title>Genomic Encyclopedia of Type Strains, Phase IV (KMG-IV): sequencing the most valuable type-strain genomes for metagenomic binning, comparative biology and taxonomic classification.</title>
        <authorList>
            <person name="Goeker M."/>
        </authorList>
    </citation>
    <scope>NUCLEOTIDE SEQUENCE [LARGE SCALE GENOMIC DNA]</scope>
    <source>
        <strain evidence="12 13">DSM 17976</strain>
    </source>
</reference>
<keyword evidence="9 11" id="KW-0406">Ion transport</keyword>
<evidence type="ECO:0000313" key="12">
    <source>
        <dbReference type="EMBL" id="MBB3837282.1"/>
    </source>
</evidence>
<gene>
    <name evidence="11" type="primary">kdpC</name>
    <name evidence="12" type="ORF">FHS57_001276</name>
</gene>
<dbReference type="HAMAP" id="MF_00276">
    <property type="entry name" value="KdpC"/>
    <property type="match status" value="1"/>
</dbReference>
<evidence type="ECO:0000256" key="6">
    <source>
        <dbReference type="ARBA" id="ARBA00022840"/>
    </source>
</evidence>
<dbReference type="GO" id="GO:0005886">
    <property type="term" value="C:plasma membrane"/>
    <property type="evidence" value="ECO:0007669"/>
    <property type="project" value="UniProtKB-SubCell"/>
</dbReference>
<keyword evidence="10 11" id="KW-0472">Membrane</keyword>
<evidence type="ECO:0000256" key="8">
    <source>
        <dbReference type="ARBA" id="ARBA00022989"/>
    </source>
</evidence>
<evidence type="ECO:0000313" key="13">
    <source>
        <dbReference type="Proteomes" id="UP000541352"/>
    </source>
</evidence>
<dbReference type="AlphaFoldDB" id="A0A7W5ZJZ9"/>
<keyword evidence="2 11" id="KW-1003">Cell membrane</keyword>
<evidence type="ECO:0000256" key="7">
    <source>
        <dbReference type="ARBA" id="ARBA00022958"/>
    </source>
</evidence>
<comment type="function">
    <text evidence="11">Part of the high-affinity ATP-driven potassium transport (or Kdp) system, which catalyzes the hydrolysis of ATP coupled with the electrogenic transport of potassium into the cytoplasm. This subunit acts as a catalytic chaperone that increases the ATP-binding affinity of the ATP-hydrolyzing subunit KdpB by the formation of a transient KdpB/KdpC/ATP ternary complex.</text>
</comment>
<dbReference type="GO" id="GO:0008556">
    <property type="term" value="F:P-type potassium transmembrane transporter activity"/>
    <property type="evidence" value="ECO:0007669"/>
    <property type="project" value="InterPro"/>
</dbReference>
<dbReference type="Pfam" id="PF02669">
    <property type="entry name" value="KdpC"/>
    <property type="match status" value="1"/>
</dbReference>
<keyword evidence="1 11" id="KW-0813">Transport</keyword>
<evidence type="ECO:0000256" key="1">
    <source>
        <dbReference type="ARBA" id="ARBA00022448"/>
    </source>
</evidence>